<dbReference type="AlphaFoldDB" id="A0A517L204"/>
<protein>
    <recommendedName>
        <fullName evidence="4">SH3 domain-containing protein</fullName>
    </recommendedName>
</protein>
<dbReference type="STRING" id="50376.A0A517L204"/>
<dbReference type="Gene3D" id="2.30.30.40">
    <property type="entry name" value="SH3 Domains"/>
    <property type="match status" value="1"/>
</dbReference>
<dbReference type="PANTHER" id="PTHR35391:SF5">
    <property type="entry name" value="DUF6590 DOMAIN-CONTAINING PROTEIN"/>
    <property type="match status" value="1"/>
</dbReference>
<dbReference type="Proteomes" id="UP000316270">
    <property type="component" value="Chromosome 3"/>
</dbReference>
<keyword evidence="6" id="KW-1185">Reference proteome</keyword>
<dbReference type="SUPFAM" id="SSF50044">
    <property type="entry name" value="SH3-domain"/>
    <property type="match status" value="1"/>
</dbReference>
<name>A0A517L204_9PEZI</name>
<dbReference type="SMART" id="SM00326">
    <property type="entry name" value="SH3"/>
    <property type="match status" value="1"/>
</dbReference>
<proteinExistence type="predicted"/>
<evidence type="ECO:0000256" key="3">
    <source>
        <dbReference type="SAM" id="MobiDB-lite"/>
    </source>
</evidence>
<keyword evidence="1 2" id="KW-0728">SH3 domain</keyword>
<feature type="domain" description="SH3" evidence="4">
    <location>
        <begin position="456"/>
        <end position="517"/>
    </location>
</feature>
<dbReference type="PANTHER" id="PTHR35391">
    <property type="entry name" value="C2H2-TYPE DOMAIN-CONTAINING PROTEIN-RELATED"/>
    <property type="match status" value="1"/>
</dbReference>
<dbReference type="EMBL" id="CP042187">
    <property type="protein sequence ID" value="QDS69658.1"/>
    <property type="molecule type" value="Genomic_DNA"/>
</dbReference>
<evidence type="ECO:0000256" key="1">
    <source>
        <dbReference type="ARBA" id="ARBA00022443"/>
    </source>
</evidence>
<evidence type="ECO:0000256" key="2">
    <source>
        <dbReference type="PROSITE-ProRule" id="PRU00192"/>
    </source>
</evidence>
<dbReference type="Pfam" id="PF00018">
    <property type="entry name" value="SH3_1"/>
    <property type="match status" value="1"/>
</dbReference>
<evidence type="ECO:0000313" key="5">
    <source>
        <dbReference type="EMBL" id="QDS69658.1"/>
    </source>
</evidence>
<evidence type="ECO:0000259" key="4">
    <source>
        <dbReference type="PROSITE" id="PS50002"/>
    </source>
</evidence>
<feature type="region of interest" description="Disordered" evidence="3">
    <location>
        <begin position="392"/>
        <end position="456"/>
    </location>
</feature>
<feature type="compositionally biased region" description="Acidic residues" evidence="3">
    <location>
        <begin position="392"/>
        <end position="402"/>
    </location>
</feature>
<dbReference type="PROSITE" id="PS50002">
    <property type="entry name" value="SH3"/>
    <property type="match status" value="1"/>
</dbReference>
<feature type="compositionally biased region" description="Basic and acidic residues" evidence="3">
    <location>
        <begin position="421"/>
        <end position="443"/>
    </location>
</feature>
<sequence length="529" mass="60086">MTSRVPASPWTWDDTRKSYFWWSANENCYIYEDGSKVQAAGVQNATQSTAQDPRYVPPADIRRTSANSGTSGGYNYGAGLSDTMSNLTINQGTPSQAHQAYTSHQFPLQHTASPLHYNTQQQPYATQRQYQLNQQYQQQQQPNVSPFAATQDLQNTSGQQTPQLGTNLPSESVPGDVVYERFPDPSENTDPTLWRHGAKSYRRLRGTESTNSSLNADYKIQRPGKDFFRLGKVFKIYWPEPISQTLTGKTSVTAGGGGNSLNREIYAKIRWFVVVKSGEGRYCSCLPIQTYGNQGVAKKDVVKRSHAIIYTGKEPAPNENELPGPGEPAMLQSIRVVSNKRIDIMDPMSRVDFSKIYTVEHNVKVYDFGWVHKDSRNMLRHQFQYVWSINQDTEEESDEEPEQSEKKKKKRERYPKGKTSSKGEKSSRGEKSTNTKRATEADVQRPTIEQTSVQTQEHHYYTATQAYNGPDARYLSMKAVDNILFAATVSDDWWRGRNERTGEVGMFPRAYVKQYVADEEEEDDDDEDN</sequence>
<feature type="compositionally biased region" description="Polar residues" evidence="3">
    <location>
        <begin position="42"/>
        <end position="51"/>
    </location>
</feature>
<dbReference type="InterPro" id="IPR001452">
    <property type="entry name" value="SH3_domain"/>
</dbReference>
<dbReference type="InterPro" id="IPR046497">
    <property type="entry name" value="DUF6590"/>
</dbReference>
<dbReference type="InterPro" id="IPR036028">
    <property type="entry name" value="SH3-like_dom_sf"/>
</dbReference>
<dbReference type="Pfam" id="PF20233">
    <property type="entry name" value="DUF6590"/>
    <property type="match status" value="1"/>
</dbReference>
<reference evidence="5 6" key="1">
    <citation type="submission" date="2019-07" db="EMBL/GenBank/DDBJ databases">
        <title>Finished genome of Venturia effusa.</title>
        <authorList>
            <person name="Young C.A."/>
            <person name="Cox M.P."/>
            <person name="Ganley A.R.D."/>
            <person name="David W.J."/>
        </authorList>
    </citation>
    <scope>NUCLEOTIDE SEQUENCE [LARGE SCALE GENOMIC DNA]</scope>
    <source>
        <strain evidence="6">albino</strain>
    </source>
</reference>
<accession>A0A517L204</accession>
<evidence type="ECO:0000313" key="6">
    <source>
        <dbReference type="Proteomes" id="UP000316270"/>
    </source>
</evidence>
<feature type="compositionally biased region" description="Polar residues" evidence="3">
    <location>
        <begin position="153"/>
        <end position="170"/>
    </location>
</feature>
<dbReference type="OrthoDB" id="3559580at2759"/>
<feature type="region of interest" description="Disordered" evidence="3">
    <location>
        <begin position="42"/>
        <end position="72"/>
    </location>
</feature>
<organism evidence="5 6">
    <name type="scientific">Venturia effusa</name>
    <dbReference type="NCBI Taxonomy" id="50376"/>
    <lineage>
        <taxon>Eukaryota</taxon>
        <taxon>Fungi</taxon>
        <taxon>Dikarya</taxon>
        <taxon>Ascomycota</taxon>
        <taxon>Pezizomycotina</taxon>
        <taxon>Dothideomycetes</taxon>
        <taxon>Pleosporomycetidae</taxon>
        <taxon>Venturiales</taxon>
        <taxon>Venturiaceae</taxon>
        <taxon>Venturia</taxon>
    </lineage>
</organism>
<feature type="region of interest" description="Disordered" evidence="3">
    <location>
        <begin position="153"/>
        <end position="175"/>
    </location>
</feature>
<gene>
    <name evidence="5" type="ORF">FKW77_009452</name>
</gene>
<dbReference type="CDD" id="cd00174">
    <property type="entry name" value="SH3"/>
    <property type="match status" value="1"/>
</dbReference>